<feature type="compositionally biased region" description="Basic and acidic residues" evidence="1">
    <location>
        <begin position="36"/>
        <end position="45"/>
    </location>
</feature>
<dbReference type="AlphaFoldDB" id="A0AAV7UDQ6"/>
<organism evidence="2 3">
    <name type="scientific">Pleurodeles waltl</name>
    <name type="common">Iberian ribbed newt</name>
    <dbReference type="NCBI Taxonomy" id="8319"/>
    <lineage>
        <taxon>Eukaryota</taxon>
        <taxon>Metazoa</taxon>
        <taxon>Chordata</taxon>
        <taxon>Craniata</taxon>
        <taxon>Vertebrata</taxon>
        <taxon>Euteleostomi</taxon>
        <taxon>Amphibia</taxon>
        <taxon>Batrachia</taxon>
        <taxon>Caudata</taxon>
        <taxon>Salamandroidea</taxon>
        <taxon>Salamandridae</taxon>
        <taxon>Pleurodelinae</taxon>
        <taxon>Pleurodeles</taxon>
    </lineage>
</organism>
<dbReference type="Proteomes" id="UP001066276">
    <property type="component" value="Chromosome 3_1"/>
</dbReference>
<keyword evidence="3" id="KW-1185">Reference proteome</keyword>
<feature type="non-terminal residue" evidence="2">
    <location>
        <position position="1"/>
    </location>
</feature>
<feature type="region of interest" description="Disordered" evidence="1">
    <location>
        <begin position="36"/>
        <end position="62"/>
    </location>
</feature>
<feature type="non-terminal residue" evidence="2">
    <location>
        <position position="62"/>
    </location>
</feature>
<evidence type="ECO:0000256" key="1">
    <source>
        <dbReference type="SAM" id="MobiDB-lite"/>
    </source>
</evidence>
<reference evidence="2" key="1">
    <citation type="journal article" date="2022" name="bioRxiv">
        <title>Sequencing and chromosome-scale assembly of the giantPleurodeles waltlgenome.</title>
        <authorList>
            <person name="Brown T."/>
            <person name="Elewa A."/>
            <person name="Iarovenko S."/>
            <person name="Subramanian E."/>
            <person name="Araus A.J."/>
            <person name="Petzold A."/>
            <person name="Susuki M."/>
            <person name="Suzuki K.-i.T."/>
            <person name="Hayashi T."/>
            <person name="Toyoda A."/>
            <person name="Oliveira C."/>
            <person name="Osipova E."/>
            <person name="Leigh N.D."/>
            <person name="Simon A."/>
            <person name="Yun M.H."/>
        </authorList>
    </citation>
    <scope>NUCLEOTIDE SEQUENCE</scope>
    <source>
        <strain evidence="2">20211129_DDA</strain>
        <tissue evidence="2">Liver</tissue>
    </source>
</reference>
<dbReference type="EMBL" id="JANPWB010000005">
    <property type="protein sequence ID" value="KAJ1187017.1"/>
    <property type="molecule type" value="Genomic_DNA"/>
</dbReference>
<comment type="caution">
    <text evidence="2">The sequence shown here is derived from an EMBL/GenBank/DDBJ whole genome shotgun (WGS) entry which is preliminary data.</text>
</comment>
<evidence type="ECO:0000313" key="3">
    <source>
        <dbReference type="Proteomes" id="UP001066276"/>
    </source>
</evidence>
<sequence length="62" mass="7105">NLQRDARRGMALSMTLISPLMNDGWKLEGRQTRKEGVLTREEHQMETPWKAGKGPDRPAQDD</sequence>
<feature type="compositionally biased region" description="Basic and acidic residues" evidence="1">
    <location>
        <begin position="53"/>
        <end position="62"/>
    </location>
</feature>
<gene>
    <name evidence="2" type="ORF">NDU88_003796</name>
</gene>
<evidence type="ECO:0000313" key="2">
    <source>
        <dbReference type="EMBL" id="KAJ1187017.1"/>
    </source>
</evidence>
<accession>A0AAV7UDQ6</accession>
<protein>
    <submittedName>
        <fullName evidence="2">Uncharacterized protein</fullName>
    </submittedName>
</protein>
<proteinExistence type="predicted"/>
<name>A0AAV7UDQ6_PLEWA</name>